<dbReference type="Proteomes" id="UP001433268">
    <property type="component" value="Unassembled WGS sequence"/>
</dbReference>
<dbReference type="RefSeq" id="XP_066660466.1">
    <property type="nucleotide sequence ID" value="XM_066819581.1"/>
</dbReference>
<accession>A0ABR1UQ56</accession>
<evidence type="ECO:0000313" key="1">
    <source>
        <dbReference type="EMBL" id="KAK8061046.1"/>
    </source>
</evidence>
<dbReference type="GeneID" id="92052641"/>
<protein>
    <submittedName>
        <fullName evidence="1">Uncharacterized protein</fullName>
    </submittedName>
</protein>
<keyword evidence="2" id="KW-1185">Reference proteome</keyword>
<sequence length="140" mass="15447">MEFQDPQTMDTCSRNPDTGLRFVFKEPQHLRSGSRFAAVVEVIAVVFADRRFTVRSRRVDSHTRCHVHGEVQHAGARSRAALLEELVQGDGAELSNLVQHGLWFFAVPGASETVRPGPLLCHEPPGQFSVAAEVFPGEVV</sequence>
<reference evidence="1 2" key="1">
    <citation type="submission" date="2023-01" db="EMBL/GenBank/DDBJ databases">
        <title>Analysis of 21 Apiospora genomes using comparative genomics revels a genus with tremendous synthesis potential of carbohydrate active enzymes and secondary metabolites.</title>
        <authorList>
            <person name="Sorensen T."/>
        </authorList>
    </citation>
    <scope>NUCLEOTIDE SEQUENCE [LARGE SCALE GENOMIC DNA]</scope>
    <source>
        <strain evidence="1 2">CBS 114990</strain>
    </source>
</reference>
<evidence type="ECO:0000313" key="2">
    <source>
        <dbReference type="Proteomes" id="UP001433268"/>
    </source>
</evidence>
<name>A0ABR1UQ56_9PEZI</name>
<gene>
    <name evidence="1" type="ORF">PG997_015267</name>
</gene>
<comment type="caution">
    <text evidence="1">The sequence shown here is derived from an EMBL/GenBank/DDBJ whole genome shotgun (WGS) entry which is preliminary data.</text>
</comment>
<organism evidence="1 2">
    <name type="scientific">Apiospora hydei</name>
    <dbReference type="NCBI Taxonomy" id="1337664"/>
    <lineage>
        <taxon>Eukaryota</taxon>
        <taxon>Fungi</taxon>
        <taxon>Dikarya</taxon>
        <taxon>Ascomycota</taxon>
        <taxon>Pezizomycotina</taxon>
        <taxon>Sordariomycetes</taxon>
        <taxon>Xylariomycetidae</taxon>
        <taxon>Amphisphaeriales</taxon>
        <taxon>Apiosporaceae</taxon>
        <taxon>Apiospora</taxon>
    </lineage>
</organism>
<dbReference type="EMBL" id="JAQQWN010000011">
    <property type="protein sequence ID" value="KAK8061046.1"/>
    <property type="molecule type" value="Genomic_DNA"/>
</dbReference>
<proteinExistence type="predicted"/>